<proteinExistence type="predicted"/>
<feature type="transmembrane region" description="Helical" evidence="2">
    <location>
        <begin position="45"/>
        <end position="64"/>
    </location>
</feature>
<feature type="transmembrane region" description="Helical" evidence="2">
    <location>
        <begin position="118"/>
        <end position="137"/>
    </location>
</feature>
<dbReference type="AlphaFoldDB" id="A0A6J4N7D8"/>
<organism evidence="3">
    <name type="scientific">uncultured Nocardioidaceae bacterium</name>
    <dbReference type="NCBI Taxonomy" id="253824"/>
    <lineage>
        <taxon>Bacteria</taxon>
        <taxon>Bacillati</taxon>
        <taxon>Actinomycetota</taxon>
        <taxon>Actinomycetes</taxon>
        <taxon>Propionibacteriales</taxon>
        <taxon>Nocardioidaceae</taxon>
        <taxon>environmental samples</taxon>
    </lineage>
</organism>
<feature type="transmembrane region" description="Helical" evidence="2">
    <location>
        <begin position="195"/>
        <end position="212"/>
    </location>
</feature>
<keyword evidence="2" id="KW-1133">Transmembrane helix</keyword>
<evidence type="ECO:0000256" key="2">
    <source>
        <dbReference type="SAM" id="Phobius"/>
    </source>
</evidence>
<dbReference type="EMBL" id="CADCUL010000135">
    <property type="protein sequence ID" value="CAA9377127.1"/>
    <property type="molecule type" value="Genomic_DNA"/>
</dbReference>
<reference evidence="3" key="1">
    <citation type="submission" date="2020-02" db="EMBL/GenBank/DDBJ databases">
        <authorList>
            <person name="Meier V. D."/>
        </authorList>
    </citation>
    <scope>NUCLEOTIDE SEQUENCE</scope>
    <source>
        <strain evidence="3">AVDCRST_MAG21</strain>
    </source>
</reference>
<feature type="compositionally biased region" description="Polar residues" evidence="1">
    <location>
        <begin position="1"/>
        <end position="18"/>
    </location>
</feature>
<accession>A0A6J4N7D8</accession>
<name>A0A6J4N7D8_9ACTN</name>
<feature type="transmembrane region" description="Helical" evidence="2">
    <location>
        <begin position="166"/>
        <end position="188"/>
    </location>
</feature>
<gene>
    <name evidence="3" type="ORF">AVDCRST_MAG21-1346</name>
</gene>
<protein>
    <submittedName>
        <fullName evidence="3">Uncharacterized protein</fullName>
    </submittedName>
</protein>
<keyword evidence="2" id="KW-0812">Transmembrane</keyword>
<evidence type="ECO:0000256" key="1">
    <source>
        <dbReference type="SAM" id="MobiDB-lite"/>
    </source>
</evidence>
<evidence type="ECO:0000313" key="3">
    <source>
        <dbReference type="EMBL" id="CAA9377127.1"/>
    </source>
</evidence>
<sequence length="232" mass="24664">MSATFDLTSRATAASSEPTVGHVTEPEPGAVLAPRPPRALAVRRGFLVAAPVLAGLFLTVGAVADPAAGTAGDAMLEVYFDNPARLQFKSLGYHWAYAFWIVPAMLVVPLVRGRGMWLATLSGLLGFMGVATMPGLLMSDWFDSAIGAAHGMEGHRAVYEHLDQMWVIPVFIAPGIVALVLGLPLAMATLWRAGLARWWGTAAAVAAFAVFACPRRRGPAQSSRPRSWRSSP</sequence>
<feature type="region of interest" description="Disordered" evidence="1">
    <location>
        <begin position="1"/>
        <end position="28"/>
    </location>
</feature>
<feature type="transmembrane region" description="Helical" evidence="2">
    <location>
        <begin position="92"/>
        <end position="111"/>
    </location>
</feature>
<keyword evidence="2" id="KW-0472">Membrane</keyword>